<organism evidence="3 4">
    <name type="scientific">Microvirga subterranea</name>
    <dbReference type="NCBI Taxonomy" id="186651"/>
    <lineage>
        <taxon>Bacteria</taxon>
        <taxon>Pseudomonadati</taxon>
        <taxon>Pseudomonadota</taxon>
        <taxon>Alphaproteobacteria</taxon>
        <taxon>Hyphomicrobiales</taxon>
        <taxon>Methylobacteriaceae</taxon>
        <taxon>Microvirga</taxon>
    </lineage>
</organism>
<keyword evidence="1" id="KW-0812">Transmembrane</keyword>
<protein>
    <submittedName>
        <fullName evidence="3">Urease accessory protein</fullName>
    </submittedName>
</protein>
<sequence>MALKRFLSVAGFLAAASPAGAHTGAGTASGFLSGMFHPFQGQDHVLAMVTVGLLAVLIGGRALWAVPASFVGMMLVGGGLGLSGLAMPAVEMGILTSVVVLGALVASGRPLPIGAAMALAGLFALFHGYAHGAEMPLRASAAAYSFGFASATILIHMIGIAAGMAAFGSPRVIRSAGAAIVLAGVALAIS</sequence>
<feature type="chain" id="PRO_5016744954" evidence="2">
    <location>
        <begin position="22"/>
        <end position="190"/>
    </location>
</feature>
<feature type="transmembrane region" description="Helical" evidence="1">
    <location>
        <begin position="142"/>
        <end position="166"/>
    </location>
</feature>
<dbReference type="Proteomes" id="UP000254925">
    <property type="component" value="Unassembled WGS sequence"/>
</dbReference>
<reference evidence="3 4" key="1">
    <citation type="submission" date="2018-07" db="EMBL/GenBank/DDBJ databases">
        <title>Genomic Encyclopedia of Type Strains, Phase IV (KMG-IV): sequencing the most valuable type-strain genomes for metagenomic binning, comparative biology and taxonomic classification.</title>
        <authorList>
            <person name="Goeker M."/>
        </authorList>
    </citation>
    <scope>NUCLEOTIDE SEQUENCE [LARGE SCALE GENOMIC DNA]</scope>
    <source>
        <strain evidence="3 4">DSM 14364</strain>
    </source>
</reference>
<dbReference type="Pfam" id="PF04955">
    <property type="entry name" value="HupE_UreJ"/>
    <property type="match status" value="1"/>
</dbReference>
<feature type="transmembrane region" description="Helical" evidence="1">
    <location>
        <begin position="85"/>
        <end position="105"/>
    </location>
</feature>
<dbReference type="AlphaFoldDB" id="A0A370HQI8"/>
<evidence type="ECO:0000256" key="1">
    <source>
        <dbReference type="SAM" id="Phobius"/>
    </source>
</evidence>
<name>A0A370HQI8_9HYPH</name>
<evidence type="ECO:0000256" key="2">
    <source>
        <dbReference type="SAM" id="SignalP"/>
    </source>
</evidence>
<feature type="transmembrane region" description="Helical" evidence="1">
    <location>
        <begin position="45"/>
        <end position="64"/>
    </location>
</feature>
<keyword evidence="4" id="KW-1185">Reference proteome</keyword>
<proteinExistence type="predicted"/>
<dbReference type="OrthoDB" id="9808192at2"/>
<evidence type="ECO:0000313" key="3">
    <source>
        <dbReference type="EMBL" id="RDI60819.1"/>
    </source>
</evidence>
<feature type="transmembrane region" description="Helical" evidence="1">
    <location>
        <begin position="111"/>
        <end position="130"/>
    </location>
</feature>
<keyword evidence="1" id="KW-0472">Membrane</keyword>
<keyword evidence="1" id="KW-1133">Transmembrane helix</keyword>
<evidence type="ECO:0000313" key="4">
    <source>
        <dbReference type="Proteomes" id="UP000254925"/>
    </source>
</evidence>
<dbReference type="RefSeq" id="WP_114769032.1">
    <property type="nucleotide sequence ID" value="NZ_QQBB01000002.1"/>
</dbReference>
<keyword evidence="2" id="KW-0732">Signal</keyword>
<dbReference type="InterPro" id="IPR007038">
    <property type="entry name" value="HupE_UreJ"/>
</dbReference>
<dbReference type="EMBL" id="QQBB01000002">
    <property type="protein sequence ID" value="RDI60819.1"/>
    <property type="molecule type" value="Genomic_DNA"/>
</dbReference>
<feature type="signal peptide" evidence="2">
    <location>
        <begin position="1"/>
        <end position="21"/>
    </location>
</feature>
<dbReference type="PIRSF" id="PIRSF016919">
    <property type="entry name" value="HupE_UreJ"/>
    <property type="match status" value="1"/>
</dbReference>
<gene>
    <name evidence="3" type="ORF">DES45_102207</name>
</gene>
<comment type="caution">
    <text evidence="3">The sequence shown here is derived from an EMBL/GenBank/DDBJ whole genome shotgun (WGS) entry which is preliminary data.</text>
</comment>
<feature type="transmembrane region" description="Helical" evidence="1">
    <location>
        <begin position="172"/>
        <end position="189"/>
    </location>
</feature>
<accession>A0A370HQI8</accession>